<proteinExistence type="predicted"/>
<protein>
    <recommendedName>
        <fullName evidence="2">Response regulatory domain-containing protein</fullName>
    </recommendedName>
</protein>
<dbReference type="Pfam" id="PF00072">
    <property type="entry name" value="Response_reg"/>
    <property type="match status" value="1"/>
</dbReference>
<organism evidence="3 4">
    <name type="scientific">Candidatus Uhrbacteria bacterium RIFOXYB2_FULL_45_11</name>
    <dbReference type="NCBI Taxonomy" id="1802421"/>
    <lineage>
        <taxon>Bacteria</taxon>
        <taxon>Candidatus Uhriibacteriota</taxon>
    </lineage>
</organism>
<dbReference type="SUPFAM" id="SSF52172">
    <property type="entry name" value="CheY-like"/>
    <property type="match status" value="1"/>
</dbReference>
<sequence length="123" mass="13771">MVLLVEDDEPIIRVLTIHLKKQGLDVKVAKTKQQALDHLKTTPHIHAILMDGWLGGEHTDTCDLIRTIRHTYTYDGHIIAMSSCPNTRMQQQIAGCSLAAASKLDVPRLVKQLTSTRLPRSHT</sequence>
<dbReference type="InterPro" id="IPR011006">
    <property type="entry name" value="CheY-like_superfamily"/>
</dbReference>
<comment type="caution">
    <text evidence="3">The sequence shown here is derived from an EMBL/GenBank/DDBJ whole genome shotgun (WGS) entry which is preliminary data.</text>
</comment>
<dbReference type="InterPro" id="IPR001789">
    <property type="entry name" value="Sig_transdc_resp-reg_receiver"/>
</dbReference>
<dbReference type="PROSITE" id="PS50110">
    <property type="entry name" value="RESPONSE_REGULATORY"/>
    <property type="match status" value="1"/>
</dbReference>
<keyword evidence="1" id="KW-0597">Phosphoprotein</keyword>
<evidence type="ECO:0000313" key="3">
    <source>
        <dbReference type="EMBL" id="OGL97224.1"/>
    </source>
</evidence>
<evidence type="ECO:0000313" key="4">
    <source>
        <dbReference type="Proteomes" id="UP000177331"/>
    </source>
</evidence>
<feature type="domain" description="Response regulatory" evidence="2">
    <location>
        <begin position="1"/>
        <end position="121"/>
    </location>
</feature>
<reference evidence="3 4" key="1">
    <citation type="journal article" date="2016" name="Nat. Commun.">
        <title>Thousands of microbial genomes shed light on interconnected biogeochemical processes in an aquifer system.</title>
        <authorList>
            <person name="Anantharaman K."/>
            <person name="Brown C.T."/>
            <person name="Hug L.A."/>
            <person name="Sharon I."/>
            <person name="Castelle C.J."/>
            <person name="Probst A.J."/>
            <person name="Thomas B.C."/>
            <person name="Singh A."/>
            <person name="Wilkins M.J."/>
            <person name="Karaoz U."/>
            <person name="Brodie E.L."/>
            <person name="Williams K.H."/>
            <person name="Hubbard S.S."/>
            <person name="Banfield J.F."/>
        </authorList>
    </citation>
    <scope>NUCLEOTIDE SEQUENCE [LARGE SCALE GENOMIC DNA]</scope>
</reference>
<evidence type="ECO:0000259" key="2">
    <source>
        <dbReference type="PROSITE" id="PS50110"/>
    </source>
</evidence>
<feature type="modified residue" description="4-aspartylphosphate" evidence="1">
    <location>
        <position position="51"/>
    </location>
</feature>
<dbReference type="Proteomes" id="UP000177331">
    <property type="component" value="Unassembled WGS sequence"/>
</dbReference>
<dbReference type="GO" id="GO:0000160">
    <property type="term" value="P:phosphorelay signal transduction system"/>
    <property type="evidence" value="ECO:0007669"/>
    <property type="project" value="InterPro"/>
</dbReference>
<name>A0A1F7W545_9BACT</name>
<accession>A0A1F7W545</accession>
<gene>
    <name evidence="3" type="ORF">A2318_03710</name>
</gene>
<dbReference type="Gene3D" id="3.40.50.2300">
    <property type="match status" value="1"/>
</dbReference>
<dbReference type="AlphaFoldDB" id="A0A1F7W545"/>
<dbReference type="STRING" id="1802421.A2318_03710"/>
<dbReference type="EMBL" id="MGFD01000055">
    <property type="protein sequence ID" value="OGL97224.1"/>
    <property type="molecule type" value="Genomic_DNA"/>
</dbReference>
<evidence type="ECO:0000256" key="1">
    <source>
        <dbReference type="PROSITE-ProRule" id="PRU00169"/>
    </source>
</evidence>